<dbReference type="InterPro" id="IPR034660">
    <property type="entry name" value="DinB/YfiT-like"/>
</dbReference>
<dbReference type="InterPro" id="IPR024344">
    <property type="entry name" value="MDMPI_metal-binding"/>
</dbReference>
<dbReference type="Proteomes" id="UP001500618">
    <property type="component" value="Unassembled WGS sequence"/>
</dbReference>
<keyword evidence="3" id="KW-1185">Reference proteome</keyword>
<dbReference type="InterPro" id="IPR017517">
    <property type="entry name" value="Maleyloyr_isom"/>
</dbReference>
<name>A0ABN2J0B0_9ACTN</name>
<dbReference type="RefSeq" id="WP_163568508.1">
    <property type="nucleotide sequence ID" value="NZ_BAAANY010000040.1"/>
</dbReference>
<accession>A0ABN2J0B0</accession>
<protein>
    <recommendedName>
        <fullName evidence="1">Mycothiol-dependent maleylpyruvate isomerase metal-binding domain-containing protein</fullName>
    </recommendedName>
</protein>
<dbReference type="InterPro" id="IPR017520">
    <property type="entry name" value="CHP03086"/>
</dbReference>
<feature type="domain" description="Mycothiol-dependent maleylpyruvate isomerase metal-binding" evidence="1">
    <location>
        <begin position="24"/>
        <end position="145"/>
    </location>
</feature>
<dbReference type="Pfam" id="PF11716">
    <property type="entry name" value="MDMPI_N"/>
    <property type="match status" value="1"/>
</dbReference>
<dbReference type="EMBL" id="BAAANY010000040">
    <property type="protein sequence ID" value="GAA1715309.1"/>
    <property type="molecule type" value="Genomic_DNA"/>
</dbReference>
<gene>
    <name evidence="2" type="ORF">GCM10009765_75190</name>
</gene>
<dbReference type="SUPFAM" id="SSF109854">
    <property type="entry name" value="DinB/YfiT-like putative metalloenzymes"/>
    <property type="match status" value="1"/>
</dbReference>
<dbReference type="NCBIfam" id="TIGR03083">
    <property type="entry name" value="maleylpyruvate isomerase family mycothiol-dependent enzyme"/>
    <property type="match status" value="1"/>
</dbReference>
<dbReference type="NCBIfam" id="TIGR03086">
    <property type="entry name" value="TIGR03086 family metal-binding protein"/>
    <property type="match status" value="1"/>
</dbReference>
<evidence type="ECO:0000313" key="3">
    <source>
        <dbReference type="Proteomes" id="UP001500618"/>
    </source>
</evidence>
<comment type="caution">
    <text evidence="2">The sequence shown here is derived from an EMBL/GenBank/DDBJ whole genome shotgun (WGS) entry which is preliminary data.</text>
</comment>
<evidence type="ECO:0000313" key="2">
    <source>
        <dbReference type="EMBL" id="GAA1715309.1"/>
    </source>
</evidence>
<evidence type="ECO:0000259" key="1">
    <source>
        <dbReference type="Pfam" id="PF11716"/>
    </source>
</evidence>
<proteinExistence type="predicted"/>
<organism evidence="2 3">
    <name type="scientific">Fodinicola feengrottensis</name>
    <dbReference type="NCBI Taxonomy" id="435914"/>
    <lineage>
        <taxon>Bacteria</taxon>
        <taxon>Bacillati</taxon>
        <taxon>Actinomycetota</taxon>
        <taxon>Actinomycetes</taxon>
        <taxon>Mycobacteriales</taxon>
        <taxon>Fodinicola</taxon>
    </lineage>
</organism>
<sequence length="211" mass="22699">MPTNELHAYDRLATQVDLVALDAQAVRTSIDLVSHLTHADLAAPTPCGEWTLRELLSHMIAQHNGFASAAEGGTDPRAWAQRPLSDHPIEEYRASAERLMAAFAAENILEKRFALPEINPAATLTAAIGICAHFIDYVVHSWDVAKTLGRPVEFEAELLKVGVTVAQTVPSGAARLSPDAAFGPEVTWSGGSDLDHIVALLGRSPHWPDEG</sequence>
<dbReference type="Gene3D" id="1.20.120.450">
    <property type="entry name" value="dinb family like domain"/>
    <property type="match status" value="1"/>
</dbReference>
<reference evidence="2 3" key="1">
    <citation type="journal article" date="2019" name="Int. J. Syst. Evol. Microbiol.">
        <title>The Global Catalogue of Microorganisms (GCM) 10K type strain sequencing project: providing services to taxonomists for standard genome sequencing and annotation.</title>
        <authorList>
            <consortium name="The Broad Institute Genomics Platform"/>
            <consortium name="The Broad Institute Genome Sequencing Center for Infectious Disease"/>
            <person name="Wu L."/>
            <person name="Ma J."/>
        </authorList>
    </citation>
    <scope>NUCLEOTIDE SEQUENCE [LARGE SCALE GENOMIC DNA]</scope>
    <source>
        <strain evidence="2 3">JCM 14718</strain>
    </source>
</reference>